<dbReference type="Proteomes" id="UP000192929">
    <property type="component" value="Unassembled WGS sequence"/>
</dbReference>
<gene>
    <name evidence="1" type="ORF">SAMN06296028_108105</name>
</gene>
<proteinExistence type="predicted"/>
<dbReference type="EMBL" id="FXAC01000008">
    <property type="protein sequence ID" value="SMF08854.1"/>
    <property type="molecule type" value="Genomic_DNA"/>
</dbReference>
<dbReference type="RefSeq" id="WP_338066019.1">
    <property type="nucleotide sequence ID" value="NZ_FXAC01000008.1"/>
</dbReference>
<evidence type="ECO:0000313" key="2">
    <source>
        <dbReference type="Proteomes" id="UP000192929"/>
    </source>
</evidence>
<sequence length="71" mass="8116">MATENWEMAGEWLNANVSTGMIIHTDIRKSPAEGTPRNALKFHVGIRYRVTPSKIRISGYTSHWVMISMIR</sequence>
<reference evidence="2" key="1">
    <citation type="submission" date="2017-04" db="EMBL/GenBank/DDBJ databases">
        <authorList>
            <person name="Varghese N."/>
            <person name="Submissions S."/>
        </authorList>
    </citation>
    <scope>NUCLEOTIDE SEQUENCE [LARGE SCALE GENOMIC DNA]</scope>
    <source>
        <strain evidence="2">NIO-1021</strain>
    </source>
</reference>
<evidence type="ECO:0000313" key="1">
    <source>
        <dbReference type="EMBL" id="SMF08854.1"/>
    </source>
</evidence>
<protein>
    <submittedName>
        <fullName evidence="1">Uncharacterized protein</fullName>
    </submittedName>
</protein>
<organism evidence="1 2">
    <name type="scientific">Kocuria marina subsp. indica</name>
    <dbReference type="NCBI Taxonomy" id="1049583"/>
    <lineage>
        <taxon>Bacteria</taxon>
        <taxon>Bacillati</taxon>
        <taxon>Actinomycetota</taxon>
        <taxon>Actinomycetes</taxon>
        <taxon>Micrococcales</taxon>
        <taxon>Micrococcaceae</taxon>
        <taxon>Kocuria</taxon>
    </lineage>
</organism>
<name>A0A1X7D5N3_9MICC</name>
<accession>A0A1X7D5N3</accession>
<keyword evidence="2" id="KW-1185">Reference proteome</keyword>
<dbReference type="AlphaFoldDB" id="A0A1X7D5N3"/>